<keyword evidence="5" id="KW-0479">Metal-binding</keyword>
<evidence type="ECO:0000313" key="26">
    <source>
        <dbReference type="EMBL" id="KAF7491761.1"/>
    </source>
</evidence>
<name>A0A834VCI2_SARSC</name>
<feature type="compositionally biased region" description="Low complexity" evidence="23">
    <location>
        <begin position="1061"/>
        <end position="1076"/>
    </location>
</feature>
<dbReference type="NCBIfam" id="TIGR00614">
    <property type="entry name" value="recQ_fam"/>
    <property type="match status" value="1"/>
</dbReference>
<dbReference type="GO" id="GO:0043138">
    <property type="term" value="F:3'-5' DNA helicase activity"/>
    <property type="evidence" value="ECO:0007669"/>
    <property type="project" value="UniProtKB-EC"/>
</dbReference>
<dbReference type="InterPro" id="IPR018982">
    <property type="entry name" value="RQC_domain"/>
</dbReference>
<keyword evidence="6" id="KW-0547">Nucleotide-binding</keyword>
<dbReference type="PROSITE" id="PS51192">
    <property type="entry name" value="HELICASE_ATP_BIND_1"/>
    <property type="match status" value="1"/>
</dbReference>
<evidence type="ECO:0000313" key="27">
    <source>
        <dbReference type="EnsemblMetazoa" id="KAF7491761.1"/>
    </source>
</evidence>
<keyword evidence="13" id="KW-0234">DNA repair</keyword>
<evidence type="ECO:0000256" key="22">
    <source>
        <dbReference type="ARBA" id="ARBA00076271"/>
    </source>
</evidence>
<keyword evidence="28" id="KW-1185">Reference proteome</keyword>
<comment type="catalytic activity">
    <reaction evidence="16">
        <text>Couples ATP hydrolysis with the unwinding of duplex DNA by translocating in the 3'-5' direction.</text>
        <dbReference type="EC" id="5.6.2.4"/>
    </reaction>
</comment>
<keyword evidence="9" id="KW-0347">Helicase</keyword>
<keyword evidence="15" id="KW-0539">Nucleus</keyword>
<evidence type="ECO:0000256" key="11">
    <source>
        <dbReference type="ARBA" id="ARBA00022840"/>
    </source>
</evidence>
<evidence type="ECO:0000256" key="13">
    <source>
        <dbReference type="ARBA" id="ARBA00023204"/>
    </source>
</evidence>
<dbReference type="EnsemblMetazoa" id="SSS_4194s_mrna">
    <property type="protein sequence ID" value="KAF7491761.1"/>
    <property type="gene ID" value="SSS_4194"/>
</dbReference>
<feature type="region of interest" description="Disordered" evidence="23">
    <location>
        <begin position="1033"/>
        <end position="1076"/>
    </location>
</feature>
<evidence type="ECO:0000256" key="14">
    <source>
        <dbReference type="ARBA" id="ARBA00023235"/>
    </source>
</evidence>
<dbReference type="GO" id="GO:0005634">
    <property type="term" value="C:nucleus"/>
    <property type="evidence" value="ECO:0007669"/>
    <property type="project" value="UniProtKB-SubCell"/>
</dbReference>
<evidence type="ECO:0000256" key="17">
    <source>
        <dbReference type="ARBA" id="ARBA00034808"/>
    </source>
</evidence>
<dbReference type="InterPro" id="IPR004589">
    <property type="entry name" value="DNA_helicase_ATP-dep_RecQ"/>
</dbReference>
<feature type="region of interest" description="Disordered" evidence="23">
    <location>
        <begin position="258"/>
        <end position="286"/>
    </location>
</feature>
<evidence type="ECO:0000256" key="8">
    <source>
        <dbReference type="ARBA" id="ARBA00022801"/>
    </source>
</evidence>
<feature type="compositionally biased region" description="Polar residues" evidence="23">
    <location>
        <begin position="258"/>
        <end position="273"/>
    </location>
</feature>
<dbReference type="GO" id="GO:0005524">
    <property type="term" value="F:ATP binding"/>
    <property type="evidence" value="ECO:0007669"/>
    <property type="project" value="UniProtKB-KW"/>
</dbReference>
<dbReference type="Gene3D" id="3.40.50.300">
    <property type="entry name" value="P-loop containing nucleotide triphosphate hydrolases"/>
    <property type="match status" value="2"/>
</dbReference>
<feature type="compositionally biased region" description="Basic residues" evidence="23">
    <location>
        <begin position="1050"/>
        <end position="1060"/>
    </location>
</feature>
<dbReference type="GO" id="GO:0003677">
    <property type="term" value="F:DNA binding"/>
    <property type="evidence" value="ECO:0007669"/>
    <property type="project" value="UniProtKB-KW"/>
</dbReference>
<dbReference type="Proteomes" id="UP000070412">
    <property type="component" value="Unassembled WGS sequence"/>
</dbReference>
<dbReference type="InterPro" id="IPR001650">
    <property type="entry name" value="Helicase_C-like"/>
</dbReference>
<dbReference type="GO" id="GO:0000724">
    <property type="term" value="P:double-strand break repair via homologous recombination"/>
    <property type="evidence" value="ECO:0007669"/>
    <property type="project" value="TreeGrafter"/>
</dbReference>
<dbReference type="InterPro" id="IPR011545">
    <property type="entry name" value="DEAD/DEAH_box_helicase_dom"/>
</dbReference>
<evidence type="ECO:0000256" key="3">
    <source>
        <dbReference type="ARBA" id="ARBA00005446"/>
    </source>
</evidence>
<dbReference type="InterPro" id="IPR027417">
    <property type="entry name" value="P-loop_NTPase"/>
</dbReference>
<evidence type="ECO:0000256" key="20">
    <source>
        <dbReference type="ARBA" id="ARBA00073450"/>
    </source>
</evidence>
<dbReference type="GO" id="GO:0007131">
    <property type="term" value="P:reciprocal meiotic recombination"/>
    <property type="evidence" value="ECO:0007669"/>
    <property type="project" value="UniProtKB-ARBA"/>
</dbReference>
<dbReference type="SUPFAM" id="SSF52540">
    <property type="entry name" value="P-loop containing nucleoside triphosphate hydrolases"/>
    <property type="match status" value="1"/>
</dbReference>
<dbReference type="Pfam" id="PF00271">
    <property type="entry name" value="Helicase_C"/>
    <property type="match status" value="1"/>
</dbReference>
<evidence type="ECO:0000256" key="19">
    <source>
        <dbReference type="ARBA" id="ARBA00049360"/>
    </source>
</evidence>
<dbReference type="SMART" id="SM00956">
    <property type="entry name" value="RQC"/>
    <property type="match status" value="1"/>
</dbReference>
<dbReference type="OrthoDB" id="10261556at2759"/>
<evidence type="ECO:0000256" key="4">
    <source>
        <dbReference type="ARBA" id="ARBA00022705"/>
    </source>
</evidence>
<accession>A0A834VCI2</accession>
<evidence type="ECO:0000256" key="6">
    <source>
        <dbReference type="ARBA" id="ARBA00022741"/>
    </source>
</evidence>
<keyword evidence="10" id="KW-0862">Zinc</keyword>
<dbReference type="SMART" id="SM00487">
    <property type="entry name" value="DEXDc"/>
    <property type="match status" value="1"/>
</dbReference>
<dbReference type="InterPro" id="IPR032284">
    <property type="entry name" value="RecQ_Zn-bd"/>
</dbReference>
<protein>
    <recommendedName>
        <fullName evidence="20">RecQ-like DNA helicase BLM</fullName>
        <ecNumber evidence="17">5.6.2.4</ecNumber>
    </recommendedName>
    <alternativeName>
        <fullName evidence="21">Bloom syndrome protein homolog</fullName>
    </alternativeName>
    <alternativeName>
        <fullName evidence="18">DNA 3'-5' helicase BLM</fullName>
    </alternativeName>
    <alternativeName>
        <fullName evidence="22">RecQ helicase homolog</fullName>
    </alternativeName>
</protein>
<dbReference type="Pfam" id="PF16124">
    <property type="entry name" value="RecQ_Zn_bind"/>
    <property type="match status" value="1"/>
</dbReference>
<evidence type="ECO:0000256" key="16">
    <source>
        <dbReference type="ARBA" id="ARBA00034617"/>
    </source>
</evidence>
<comment type="subcellular location">
    <subcellularLocation>
        <location evidence="2">Nucleus</location>
    </subcellularLocation>
</comment>
<dbReference type="PROSITE" id="PS51194">
    <property type="entry name" value="HELICASE_CTER"/>
    <property type="match status" value="1"/>
</dbReference>
<comment type="catalytic activity">
    <reaction evidence="19">
        <text>ATP + H2O = ADP + phosphate + H(+)</text>
        <dbReference type="Rhea" id="RHEA:13065"/>
        <dbReference type="ChEBI" id="CHEBI:15377"/>
        <dbReference type="ChEBI" id="CHEBI:15378"/>
        <dbReference type="ChEBI" id="CHEBI:30616"/>
        <dbReference type="ChEBI" id="CHEBI:43474"/>
        <dbReference type="ChEBI" id="CHEBI:456216"/>
    </reaction>
</comment>
<feature type="domain" description="Helicase C-terminal" evidence="25">
    <location>
        <begin position="665"/>
        <end position="813"/>
    </location>
</feature>
<evidence type="ECO:0000256" key="9">
    <source>
        <dbReference type="ARBA" id="ARBA00022806"/>
    </source>
</evidence>
<keyword evidence="7" id="KW-0227">DNA damage</keyword>
<keyword evidence="11" id="KW-0067">ATP-binding</keyword>
<evidence type="ECO:0000313" key="28">
    <source>
        <dbReference type="Proteomes" id="UP000070412"/>
    </source>
</evidence>
<evidence type="ECO:0000256" key="10">
    <source>
        <dbReference type="ARBA" id="ARBA00022833"/>
    </source>
</evidence>
<feature type="domain" description="Helicase ATP-binding" evidence="24">
    <location>
        <begin position="467"/>
        <end position="643"/>
    </location>
</feature>
<keyword evidence="12" id="KW-0238">DNA-binding</keyword>
<evidence type="ECO:0000256" key="18">
    <source>
        <dbReference type="ARBA" id="ARBA00044542"/>
    </source>
</evidence>
<dbReference type="SUPFAM" id="SSF46785">
    <property type="entry name" value="Winged helix' DNA-binding domain"/>
    <property type="match status" value="1"/>
</dbReference>
<dbReference type="InterPro" id="IPR036390">
    <property type="entry name" value="WH_DNA-bd_sf"/>
</dbReference>
<dbReference type="Pfam" id="PF09382">
    <property type="entry name" value="RQC"/>
    <property type="match status" value="1"/>
</dbReference>
<dbReference type="PROSITE" id="PS00690">
    <property type="entry name" value="DEAH_ATP_HELICASE"/>
    <property type="match status" value="1"/>
</dbReference>
<dbReference type="SMART" id="SM00490">
    <property type="entry name" value="HELICc"/>
    <property type="match status" value="1"/>
</dbReference>
<reference evidence="27" key="3">
    <citation type="submission" date="2022-06" db="UniProtKB">
        <authorList>
            <consortium name="EnsemblMetazoa"/>
        </authorList>
    </citation>
    <scope>IDENTIFICATION</scope>
</reference>
<dbReference type="GO" id="GO:0006260">
    <property type="term" value="P:DNA replication"/>
    <property type="evidence" value="ECO:0007669"/>
    <property type="project" value="UniProtKB-KW"/>
</dbReference>
<proteinExistence type="inferred from homology"/>
<dbReference type="FunFam" id="3.40.50.300:FF:000537">
    <property type="entry name" value="Bloom syndrome RecQ-like helicase"/>
    <property type="match status" value="1"/>
</dbReference>
<dbReference type="Gene3D" id="1.10.10.10">
    <property type="entry name" value="Winged helix-like DNA-binding domain superfamily/Winged helix DNA-binding domain"/>
    <property type="match status" value="1"/>
</dbReference>
<dbReference type="AlphaFoldDB" id="A0A834VCI2"/>
<comment type="cofactor">
    <cofactor evidence="1">
        <name>Zn(2+)</name>
        <dbReference type="ChEBI" id="CHEBI:29105"/>
    </cofactor>
</comment>
<dbReference type="GO" id="GO:0005737">
    <property type="term" value="C:cytoplasm"/>
    <property type="evidence" value="ECO:0007669"/>
    <property type="project" value="TreeGrafter"/>
</dbReference>
<evidence type="ECO:0000256" key="15">
    <source>
        <dbReference type="ARBA" id="ARBA00023242"/>
    </source>
</evidence>
<evidence type="ECO:0000259" key="25">
    <source>
        <dbReference type="PROSITE" id="PS51194"/>
    </source>
</evidence>
<evidence type="ECO:0000256" key="2">
    <source>
        <dbReference type="ARBA" id="ARBA00004123"/>
    </source>
</evidence>
<evidence type="ECO:0000256" key="23">
    <source>
        <dbReference type="SAM" id="MobiDB-lite"/>
    </source>
</evidence>
<dbReference type="CDD" id="cd18794">
    <property type="entry name" value="SF2_C_RecQ"/>
    <property type="match status" value="1"/>
</dbReference>
<dbReference type="PANTHER" id="PTHR13710:SF153">
    <property type="entry name" value="RECQ-LIKE DNA HELICASE BLM"/>
    <property type="match status" value="1"/>
</dbReference>
<dbReference type="Pfam" id="PF00270">
    <property type="entry name" value="DEAD"/>
    <property type="match status" value="1"/>
</dbReference>
<keyword evidence="4" id="KW-0235">DNA replication</keyword>
<dbReference type="EMBL" id="WVUK01000058">
    <property type="protein sequence ID" value="KAF7491761.1"/>
    <property type="molecule type" value="Genomic_DNA"/>
</dbReference>
<dbReference type="GO" id="GO:0005694">
    <property type="term" value="C:chromosome"/>
    <property type="evidence" value="ECO:0007669"/>
    <property type="project" value="TreeGrafter"/>
</dbReference>
<comment type="similarity">
    <text evidence="3">Belongs to the helicase family. RecQ subfamily.</text>
</comment>
<keyword evidence="8" id="KW-0378">Hydrolase</keyword>
<evidence type="ECO:0000256" key="21">
    <source>
        <dbReference type="ARBA" id="ARBA00076065"/>
    </source>
</evidence>
<evidence type="ECO:0000256" key="7">
    <source>
        <dbReference type="ARBA" id="ARBA00022763"/>
    </source>
</evidence>
<gene>
    <name evidence="26" type="ORF">SSS_4194</name>
</gene>
<organism evidence="26">
    <name type="scientific">Sarcoptes scabiei</name>
    <name type="common">Itch mite</name>
    <name type="synonym">Acarus scabiei</name>
    <dbReference type="NCBI Taxonomy" id="52283"/>
    <lineage>
        <taxon>Eukaryota</taxon>
        <taxon>Metazoa</taxon>
        <taxon>Ecdysozoa</taxon>
        <taxon>Arthropoda</taxon>
        <taxon>Chelicerata</taxon>
        <taxon>Arachnida</taxon>
        <taxon>Acari</taxon>
        <taxon>Acariformes</taxon>
        <taxon>Sarcoptiformes</taxon>
        <taxon>Astigmata</taxon>
        <taxon>Psoroptidia</taxon>
        <taxon>Sarcoptoidea</taxon>
        <taxon>Sarcoptidae</taxon>
        <taxon>Sarcoptinae</taxon>
        <taxon>Sarcoptes</taxon>
    </lineage>
</organism>
<sequence length="1120" mass="128775">MFRDSKTNFKECLSRLEERLKERNYDQGLVLPFRIDRKPNQSVRGCKLNQYIPNEVIAKKVAANFSNTCENDIKETRPLLSSINNRNDCSDSLDERLTKRKDLQPEIIDITNDEDESFYDTQPFVSPVSDEINSTKSVQINRSQISHPSISKKTFEESCSIDSSPICQSINKRRKFLIKDDDDDDYDHNHKINLKQLDSKSTSVNSKESKCLNCLKLSRFLNEVIKWNKSLSPTHQLPPTLKNLILEHLALDKENHFSTQKNDSGIDDQSNRNLPPLPARDRSPITTSASRFQAISSSTTNYDNRIYLSEDDLEIDITKNDSIESKIQSKTINIDLSDLELSDFEVDEQNDKFEDCHDRQSVEFSTQTSTVISGDDEQLNAALRAKTCFVELDLNRSFNHNEMERNPAKTNSRPSLSYQPKFFGLYQNDGTDSVLKSKNLKHSKKMMRIFHETFGLKEFRTNQLEAINAALLDHDVFVLMPTGGGKSLCYQLPALVSLGVTIVVSPLKSLILDQTSKMNTKMPGSAASLTGDVDNETVKQIYNDLRGDEPSIKLLYVTPEKLTASDYLNSVLSNLYNRGKLARFVIDEAHCVSQWGHDFRPDYKRLSELRNPYKNVPFMALTATATQKVRLDIAQQLNLREAKWFMQSFNRNNLKLEVRAKNKNTIDEITSMLLMDFRNQTGIIYCLSRKDCDDLALKLRKNSIKCISYHAGLSDESRRIVQEDWINGKYNVVVATIAFGMGIDKADCRFVIHFSLPKSIEGYYQEVGRAGRDGLLAYCYLYYQPLDFNRWKKLLQKTSNNKTTEKMALSYLYDVQMFCMNKAECRRKQLLKYFGEQYDDRLCLANIESVCDNCLVKDDFVEQDFTQKVKTILRSIRELVGPYGSKTRQDNISTKQLIQIIQGKSQDSFIRDKHRQSAMFGLLIDLTHADCTRLIQNLVTKKYLAEDTVVNRHNIFASSSYIKLGERASDIIINNQMFMFSIKKESKKQLTTKVNKRRIAASYFDDNLMECDDLDQLFDQDYFVDDSCEDRPQKKQIKSKTTKSTSNTNKKAKTYKRLTTKRTGTTSKQSSSKTSKYFGKTKSLNKNYRAFDDSASSYANDYQSTMTDYFDDDGYIIIPD</sequence>
<evidence type="ECO:0000256" key="12">
    <source>
        <dbReference type="ARBA" id="ARBA00023125"/>
    </source>
</evidence>
<dbReference type="InterPro" id="IPR014001">
    <property type="entry name" value="Helicase_ATP-bd"/>
</dbReference>
<evidence type="ECO:0000256" key="1">
    <source>
        <dbReference type="ARBA" id="ARBA00001947"/>
    </source>
</evidence>
<reference evidence="28" key="1">
    <citation type="journal article" date="2020" name="PLoS Negl. Trop. Dis.">
        <title>High-quality nuclear genome for Sarcoptes scabiei-A critical resource for a neglected parasite.</title>
        <authorList>
            <person name="Korhonen P.K."/>
            <person name="Gasser R.B."/>
            <person name="Ma G."/>
            <person name="Wang T."/>
            <person name="Stroehlein A.J."/>
            <person name="Young N.D."/>
            <person name="Ang C.S."/>
            <person name="Fernando D.D."/>
            <person name="Lu H.C."/>
            <person name="Taylor S."/>
            <person name="Reynolds S.L."/>
            <person name="Mofiz E."/>
            <person name="Najaraj S.H."/>
            <person name="Gowda H."/>
            <person name="Madugundu A."/>
            <person name="Renuse S."/>
            <person name="Holt D."/>
            <person name="Pandey A."/>
            <person name="Papenfuss A.T."/>
            <person name="Fischer K."/>
        </authorList>
    </citation>
    <scope>NUCLEOTIDE SEQUENCE [LARGE SCALE GENOMIC DNA]</scope>
</reference>
<dbReference type="PANTHER" id="PTHR13710">
    <property type="entry name" value="DNA HELICASE RECQ FAMILY MEMBER"/>
    <property type="match status" value="1"/>
</dbReference>
<dbReference type="FunFam" id="3.40.50.300:FF:000340">
    <property type="entry name" value="Bloom syndrome, RecQ helicase"/>
    <property type="match status" value="1"/>
</dbReference>
<dbReference type="GO" id="GO:0009378">
    <property type="term" value="F:four-way junction helicase activity"/>
    <property type="evidence" value="ECO:0007669"/>
    <property type="project" value="TreeGrafter"/>
</dbReference>
<dbReference type="InterPro" id="IPR002464">
    <property type="entry name" value="DNA/RNA_helicase_DEAH_CS"/>
</dbReference>
<keyword evidence="14" id="KW-0413">Isomerase</keyword>
<evidence type="ECO:0000256" key="5">
    <source>
        <dbReference type="ARBA" id="ARBA00022723"/>
    </source>
</evidence>
<reference evidence="26" key="2">
    <citation type="submission" date="2020-01" db="EMBL/GenBank/DDBJ databases">
        <authorList>
            <person name="Korhonen P.K.K."/>
            <person name="Guangxu M.G."/>
            <person name="Wang T.W."/>
            <person name="Stroehlein A.J.S."/>
            <person name="Young N.D."/>
            <person name="Ang C.-S.A."/>
            <person name="Fernando D.W.F."/>
            <person name="Lu H.L."/>
            <person name="Taylor S.T."/>
            <person name="Ehtesham M.E.M."/>
            <person name="Najaraj S.H.N."/>
            <person name="Harsha G.H.G."/>
            <person name="Madugundu A.M."/>
            <person name="Renuse S.R."/>
            <person name="Holt D.H."/>
            <person name="Pandey A.P."/>
            <person name="Papenfuss A.P."/>
            <person name="Gasser R.B.G."/>
            <person name="Fischer K.F."/>
        </authorList>
    </citation>
    <scope>NUCLEOTIDE SEQUENCE</scope>
    <source>
        <strain evidence="26">SSS_KF_BRIS2020</strain>
    </source>
</reference>
<dbReference type="GO" id="GO:0046872">
    <property type="term" value="F:metal ion binding"/>
    <property type="evidence" value="ECO:0007669"/>
    <property type="project" value="UniProtKB-KW"/>
</dbReference>
<dbReference type="GO" id="GO:0016787">
    <property type="term" value="F:hydrolase activity"/>
    <property type="evidence" value="ECO:0007669"/>
    <property type="project" value="UniProtKB-KW"/>
</dbReference>
<dbReference type="InterPro" id="IPR036388">
    <property type="entry name" value="WH-like_DNA-bd_sf"/>
</dbReference>
<evidence type="ECO:0000259" key="24">
    <source>
        <dbReference type="PROSITE" id="PS51192"/>
    </source>
</evidence>
<dbReference type="EC" id="5.6.2.4" evidence="17"/>